<accession>A0A9Q1I8F1</accession>
<evidence type="ECO:0000313" key="3">
    <source>
        <dbReference type="Proteomes" id="UP001152622"/>
    </source>
</evidence>
<dbReference type="AlphaFoldDB" id="A0A9Q1I8F1"/>
<gene>
    <name evidence="2" type="ORF">SKAU_G00427340</name>
</gene>
<reference evidence="2" key="1">
    <citation type="journal article" date="2023" name="Science">
        <title>Genome structures resolve the early diversification of teleost fishes.</title>
        <authorList>
            <person name="Parey E."/>
            <person name="Louis A."/>
            <person name="Montfort J."/>
            <person name="Bouchez O."/>
            <person name="Roques C."/>
            <person name="Iampietro C."/>
            <person name="Lluch J."/>
            <person name="Castinel A."/>
            <person name="Donnadieu C."/>
            <person name="Desvignes T."/>
            <person name="Floi Bucao C."/>
            <person name="Jouanno E."/>
            <person name="Wen M."/>
            <person name="Mejri S."/>
            <person name="Dirks R."/>
            <person name="Jansen H."/>
            <person name="Henkel C."/>
            <person name="Chen W.J."/>
            <person name="Zahm M."/>
            <person name="Cabau C."/>
            <person name="Klopp C."/>
            <person name="Thompson A.W."/>
            <person name="Robinson-Rechavi M."/>
            <person name="Braasch I."/>
            <person name="Lecointre G."/>
            <person name="Bobe J."/>
            <person name="Postlethwait J.H."/>
            <person name="Berthelot C."/>
            <person name="Roest Crollius H."/>
            <person name="Guiguen Y."/>
        </authorList>
    </citation>
    <scope>NUCLEOTIDE SEQUENCE</scope>
    <source>
        <strain evidence="2">WJC10195</strain>
    </source>
</reference>
<protein>
    <submittedName>
        <fullName evidence="2">Uncharacterized protein</fullName>
    </submittedName>
</protein>
<sequence>MHYPLRAPSPTRPPPSPPATTPTCRPHTPPVPPRARAGPSRLAPPPITCTIAQQLDHTKYPWCPGGTARPPPHPATMHECLHRHRPAQPLLAQSDGGGGD</sequence>
<dbReference type="EMBL" id="JAINUF010000029">
    <property type="protein sequence ID" value="KAJ8332308.1"/>
    <property type="molecule type" value="Genomic_DNA"/>
</dbReference>
<organism evidence="2 3">
    <name type="scientific">Synaphobranchus kaupii</name>
    <name type="common">Kaup's arrowtooth eel</name>
    <dbReference type="NCBI Taxonomy" id="118154"/>
    <lineage>
        <taxon>Eukaryota</taxon>
        <taxon>Metazoa</taxon>
        <taxon>Chordata</taxon>
        <taxon>Craniata</taxon>
        <taxon>Vertebrata</taxon>
        <taxon>Euteleostomi</taxon>
        <taxon>Actinopterygii</taxon>
        <taxon>Neopterygii</taxon>
        <taxon>Teleostei</taxon>
        <taxon>Anguilliformes</taxon>
        <taxon>Synaphobranchidae</taxon>
        <taxon>Synaphobranchus</taxon>
    </lineage>
</organism>
<proteinExistence type="predicted"/>
<keyword evidence="3" id="KW-1185">Reference proteome</keyword>
<evidence type="ECO:0000256" key="1">
    <source>
        <dbReference type="SAM" id="MobiDB-lite"/>
    </source>
</evidence>
<feature type="region of interest" description="Disordered" evidence="1">
    <location>
        <begin position="1"/>
        <end position="100"/>
    </location>
</feature>
<evidence type="ECO:0000313" key="2">
    <source>
        <dbReference type="EMBL" id="KAJ8332308.1"/>
    </source>
</evidence>
<comment type="caution">
    <text evidence="2">The sequence shown here is derived from an EMBL/GenBank/DDBJ whole genome shotgun (WGS) entry which is preliminary data.</text>
</comment>
<name>A0A9Q1I8F1_SYNKA</name>
<feature type="compositionally biased region" description="Pro residues" evidence="1">
    <location>
        <begin position="10"/>
        <end position="20"/>
    </location>
</feature>
<dbReference type="Proteomes" id="UP001152622">
    <property type="component" value="Unassembled WGS sequence"/>
</dbReference>